<feature type="transmembrane region" description="Helical" evidence="2">
    <location>
        <begin position="303"/>
        <end position="325"/>
    </location>
</feature>
<dbReference type="Pfam" id="PF01757">
    <property type="entry name" value="Acyl_transf_3"/>
    <property type="match status" value="1"/>
</dbReference>
<dbReference type="EMBL" id="BSEJ01000001">
    <property type="protein sequence ID" value="GLJ60131.1"/>
    <property type="molecule type" value="Genomic_DNA"/>
</dbReference>
<evidence type="ECO:0000259" key="3">
    <source>
        <dbReference type="Pfam" id="PF01757"/>
    </source>
</evidence>
<sequence>MSAPAATAPSAPPLHGPDRDRSIDLARAGALVVVVLLHATMVGIDVQDGRPVFSNALDIDGFAPWSWLVQVMPLFFAAGGFTAARSFRRSRARGASRAAFAATRVRRLLRPLPLVMLVLAAGLSALLVAGVPGDLVAVAGFRMSQPLWFLGVFVFAQALVPALVAAHDRAPVVTLAVLAAAVVAGDVLRMTSGVEALGLLGLASVWLTVQQLGFWIEDGRADAIAARVRWRMAAGTVGVLLVLVVSGAYAADMYVNLNPPTVALALFAFAQVTLFTLSRPALRRWAGRPPIARAVDAIGGRAMTVYLWHMPALVALAGAVAGSALVTGADLPAPASPAWWLDRPAWLVLGAVVVGAGAWAASRFETRHARSGAEPVTEQAGRAALATLTGAAAVAAVLALGLGPATAVLSALLAALAVRLSAAGPILPRGLTPAGARGGRRSPLRGPRRGAGGRAPSARRAG</sequence>
<dbReference type="AlphaFoldDB" id="A0A9W6LVB0"/>
<feature type="domain" description="Acyltransferase 3" evidence="3">
    <location>
        <begin position="21"/>
        <end position="361"/>
    </location>
</feature>
<feature type="transmembrane region" description="Helical" evidence="2">
    <location>
        <begin position="228"/>
        <end position="250"/>
    </location>
</feature>
<keyword evidence="2" id="KW-1133">Transmembrane helix</keyword>
<reference evidence="4" key="1">
    <citation type="journal article" date="2014" name="Int. J. Syst. Evol. Microbiol.">
        <title>Complete genome sequence of Corynebacterium casei LMG S-19264T (=DSM 44701T), isolated from a smear-ripened cheese.</title>
        <authorList>
            <consortium name="US DOE Joint Genome Institute (JGI-PGF)"/>
            <person name="Walter F."/>
            <person name="Albersmeier A."/>
            <person name="Kalinowski J."/>
            <person name="Ruckert C."/>
        </authorList>
    </citation>
    <scope>NUCLEOTIDE SEQUENCE</scope>
    <source>
        <strain evidence="4">VKM Ac-1020</strain>
    </source>
</reference>
<keyword evidence="2" id="KW-0472">Membrane</keyword>
<dbReference type="InterPro" id="IPR002656">
    <property type="entry name" value="Acyl_transf_3_dom"/>
</dbReference>
<feature type="region of interest" description="Disordered" evidence="1">
    <location>
        <begin position="431"/>
        <end position="462"/>
    </location>
</feature>
<proteinExistence type="predicted"/>
<feature type="transmembrane region" description="Helical" evidence="2">
    <location>
        <begin position="383"/>
        <end position="402"/>
    </location>
</feature>
<evidence type="ECO:0000313" key="4">
    <source>
        <dbReference type="EMBL" id="GLJ60131.1"/>
    </source>
</evidence>
<protein>
    <recommendedName>
        <fullName evidence="3">Acyltransferase 3 domain-containing protein</fullName>
    </recommendedName>
</protein>
<organism evidence="4 5">
    <name type="scientific">Microbacterium barkeri</name>
    <dbReference type="NCBI Taxonomy" id="33917"/>
    <lineage>
        <taxon>Bacteria</taxon>
        <taxon>Bacillati</taxon>
        <taxon>Actinomycetota</taxon>
        <taxon>Actinomycetes</taxon>
        <taxon>Micrococcales</taxon>
        <taxon>Microbacteriaceae</taxon>
        <taxon>Microbacterium</taxon>
    </lineage>
</organism>
<reference evidence="4" key="2">
    <citation type="submission" date="2023-01" db="EMBL/GenBank/DDBJ databases">
        <authorList>
            <person name="Sun Q."/>
            <person name="Evtushenko L."/>
        </authorList>
    </citation>
    <scope>NUCLEOTIDE SEQUENCE</scope>
    <source>
        <strain evidence="4">VKM Ac-1020</strain>
    </source>
</reference>
<feature type="transmembrane region" description="Helical" evidence="2">
    <location>
        <begin position="64"/>
        <end position="87"/>
    </location>
</feature>
<dbReference type="Proteomes" id="UP001142462">
    <property type="component" value="Unassembled WGS sequence"/>
</dbReference>
<evidence type="ECO:0000256" key="2">
    <source>
        <dbReference type="SAM" id="Phobius"/>
    </source>
</evidence>
<accession>A0A9W6LVB0</accession>
<keyword evidence="5" id="KW-1185">Reference proteome</keyword>
<name>A0A9W6LVB0_9MICO</name>
<feature type="transmembrane region" description="Helical" evidence="2">
    <location>
        <begin position="147"/>
        <end position="165"/>
    </location>
</feature>
<feature type="transmembrane region" description="Helical" evidence="2">
    <location>
        <begin position="25"/>
        <end position="44"/>
    </location>
</feature>
<feature type="transmembrane region" description="Helical" evidence="2">
    <location>
        <begin position="345"/>
        <end position="362"/>
    </location>
</feature>
<feature type="compositionally biased region" description="Basic residues" evidence="1">
    <location>
        <begin position="438"/>
        <end position="448"/>
    </location>
</feature>
<feature type="transmembrane region" description="Helical" evidence="2">
    <location>
        <begin position="196"/>
        <end position="216"/>
    </location>
</feature>
<gene>
    <name evidence="4" type="ORF">GCM10017576_02600</name>
</gene>
<feature type="transmembrane region" description="Helical" evidence="2">
    <location>
        <begin position="172"/>
        <end position="190"/>
    </location>
</feature>
<evidence type="ECO:0000256" key="1">
    <source>
        <dbReference type="SAM" id="MobiDB-lite"/>
    </source>
</evidence>
<dbReference type="GO" id="GO:0016747">
    <property type="term" value="F:acyltransferase activity, transferring groups other than amino-acyl groups"/>
    <property type="evidence" value="ECO:0007669"/>
    <property type="project" value="InterPro"/>
</dbReference>
<comment type="caution">
    <text evidence="4">The sequence shown here is derived from an EMBL/GenBank/DDBJ whole genome shotgun (WGS) entry which is preliminary data.</text>
</comment>
<keyword evidence="2" id="KW-0812">Transmembrane</keyword>
<feature type="transmembrane region" description="Helical" evidence="2">
    <location>
        <begin position="262"/>
        <end position="282"/>
    </location>
</feature>
<dbReference type="RefSeq" id="WP_271171858.1">
    <property type="nucleotide sequence ID" value="NZ_BSEJ01000001.1"/>
</dbReference>
<evidence type="ECO:0000313" key="5">
    <source>
        <dbReference type="Proteomes" id="UP001142462"/>
    </source>
</evidence>
<feature type="transmembrane region" description="Helical" evidence="2">
    <location>
        <begin position="108"/>
        <end position="127"/>
    </location>
</feature>